<dbReference type="AlphaFoldDB" id="A0AAD6LQJ5"/>
<dbReference type="Proteomes" id="UP001164929">
    <property type="component" value="Chromosome 14"/>
</dbReference>
<evidence type="ECO:0000313" key="2">
    <source>
        <dbReference type="Proteomes" id="UP001164929"/>
    </source>
</evidence>
<name>A0AAD6LQJ5_9ROSI</name>
<protein>
    <submittedName>
        <fullName evidence="1">Uncharacterized protein</fullName>
    </submittedName>
</protein>
<gene>
    <name evidence="1" type="ORF">NC653_032098</name>
</gene>
<dbReference type="EMBL" id="JAQIZT010000014">
    <property type="protein sequence ID" value="KAJ6971487.1"/>
    <property type="molecule type" value="Genomic_DNA"/>
</dbReference>
<proteinExistence type="predicted"/>
<reference evidence="1" key="1">
    <citation type="journal article" date="2023" name="Mol. Ecol. Resour.">
        <title>Chromosome-level genome assembly of a triploid poplar Populus alba 'Berolinensis'.</title>
        <authorList>
            <person name="Chen S."/>
            <person name="Yu Y."/>
            <person name="Wang X."/>
            <person name="Wang S."/>
            <person name="Zhang T."/>
            <person name="Zhou Y."/>
            <person name="He R."/>
            <person name="Meng N."/>
            <person name="Wang Y."/>
            <person name="Liu W."/>
            <person name="Liu Z."/>
            <person name="Liu J."/>
            <person name="Guo Q."/>
            <person name="Huang H."/>
            <person name="Sederoff R.R."/>
            <person name="Wang G."/>
            <person name="Qu G."/>
            <person name="Chen S."/>
        </authorList>
    </citation>
    <scope>NUCLEOTIDE SEQUENCE</scope>
    <source>
        <strain evidence="1">SC-2020</strain>
    </source>
</reference>
<organism evidence="1 2">
    <name type="scientific">Populus alba x Populus x berolinensis</name>
    <dbReference type="NCBI Taxonomy" id="444605"/>
    <lineage>
        <taxon>Eukaryota</taxon>
        <taxon>Viridiplantae</taxon>
        <taxon>Streptophyta</taxon>
        <taxon>Embryophyta</taxon>
        <taxon>Tracheophyta</taxon>
        <taxon>Spermatophyta</taxon>
        <taxon>Magnoliopsida</taxon>
        <taxon>eudicotyledons</taxon>
        <taxon>Gunneridae</taxon>
        <taxon>Pentapetalae</taxon>
        <taxon>rosids</taxon>
        <taxon>fabids</taxon>
        <taxon>Malpighiales</taxon>
        <taxon>Salicaceae</taxon>
        <taxon>Saliceae</taxon>
        <taxon>Populus</taxon>
    </lineage>
</organism>
<accession>A0AAD6LQJ5</accession>
<keyword evidence="2" id="KW-1185">Reference proteome</keyword>
<sequence>MITLKWNSIFPNLSHYEALASITKSQICYKESMISMVNLRNVMKNLWHGIDEQLRKLTCPELDYDA</sequence>
<evidence type="ECO:0000313" key="1">
    <source>
        <dbReference type="EMBL" id="KAJ6971487.1"/>
    </source>
</evidence>
<comment type="caution">
    <text evidence="1">The sequence shown here is derived from an EMBL/GenBank/DDBJ whole genome shotgun (WGS) entry which is preliminary data.</text>
</comment>